<dbReference type="PROSITE" id="PS50238">
    <property type="entry name" value="RHOGAP"/>
    <property type="match status" value="1"/>
</dbReference>
<dbReference type="Gene3D" id="3.40.640.10">
    <property type="entry name" value="Type I PLP-dependent aspartate aminotransferase-like (Major domain)"/>
    <property type="match status" value="1"/>
</dbReference>
<dbReference type="InterPro" id="IPR004839">
    <property type="entry name" value="Aminotransferase_I/II_large"/>
</dbReference>
<dbReference type="SUPFAM" id="SSF48350">
    <property type="entry name" value="GTPase activation domain, GAP"/>
    <property type="match status" value="1"/>
</dbReference>
<dbReference type="PANTHER" id="PTHR47367:SF1">
    <property type="entry name" value="OS07G0486500 PROTEIN"/>
    <property type="match status" value="1"/>
</dbReference>
<proteinExistence type="predicted"/>
<dbReference type="EMBL" id="JBBPBN010000007">
    <property type="protein sequence ID" value="KAK9034655.1"/>
    <property type="molecule type" value="Genomic_DNA"/>
</dbReference>
<dbReference type="Proteomes" id="UP001396334">
    <property type="component" value="Unassembled WGS sequence"/>
</dbReference>
<accession>A0ABR2TBK3</accession>
<dbReference type="CDD" id="cd00159">
    <property type="entry name" value="RhoGAP"/>
    <property type="match status" value="1"/>
</dbReference>
<dbReference type="SMART" id="SM00324">
    <property type="entry name" value="RhoGAP"/>
    <property type="match status" value="1"/>
</dbReference>
<organism evidence="2 3">
    <name type="scientific">Hibiscus sabdariffa</name>
    <name type="common">roselle</name>
    <dbReference type="NCBI Taxonomy" id="183260"/>
    <lineage>
        <taxon>Eukaryota</taxon>
        <taxon>Viridiplantae</taxon>
        <taxon>Streptophyta</taxon>
        <taxon>Embryophyta</taxon>
        <taxon>Tracheophyta</taxon>
        <taxon>Spermatophyta</taxon>
        <taxon>Magnoliopsida</taxon>
        <taxon>eudicotyledons</taxon>
        <taxon>Gunneridae</taxon>
        <taxon>Pentapetalae</taxon>
        <taxon>rosids</taxon>
        <taxon>malvids</taxon>
        <taxon>Malvales</taxon>
        <taxon>Malvaceae</taxon>
        <taxon>Malvoideae</taxon>
        <taxon>Hibiscus</taxon>
    </lineage>
</organism>
<dbReference type="PANTHER" id="PTHR47367">
    <property type="entry name" value="AUXIN-REGULATED PROTEIN-LIKE"/>
    <property type="match status" value="1"/>
</dbReference>
<dbReference type="InterPro" id="IPR015424">
    <property type="entry name" value="PyrdxlP-dep_Trfase"/>
</dbReference>
<dbReference type="InterPro" id="IPR000198">
    <property type="entry name" value="RhoGAP_dom"/>
</dbReference>
<evidence type="ECO:0000259" key="1">
    <source>
        <dbReference type="PROSITE" id="PS50238"/>
    </source>
</evidence>
<reference evidence="2 3" key="1">
    <citation type="journal article" date="2024" name="G3 (Bethesda)">
        <title>Genome assembly of Hibiscus sabdariffa L. provides insights into metabolisms of medicinal natural products.</title>
        <authorList>
            <person name="Kim T."/>
        </authorList>
    </citation>
    <scope>NUCLEOTIDE SEQUENCE [LARGE SCALE GENOMIC DNA]</scope>
    <source>
        <strain evidence="2">TK-2024</strain>
        <tissue evidence="2">Old leaves</tissue>
    </source>
</reference>
<keyword evidence="3" id="KW-1185">Reference proteome</keyword>
<protein>
    <recommendedName>
        <fullName evidence="1">Rho-GAP domain-containing protein</fullName>
    </recommendedName>
</protein>
<feature type="domain" description="Rho-GAP" evidence="1">
    <location>
        <begin position="655"/>
        <end position="848"/>
    </location>
</feature>
<comment type="caution">
    <text evidence="2">The sequence shown here is derived from an EMBL/GenBank/DDBJ whole genome shotgun (WGS) entry which is preliminary data.</text>
</comment>
<name>A0ABR2TBK3_9ROSI</name>
<dbReference type="Pfam" id="PF00155">
    <property type="entry name" value="Aminotran_1_2"/>
    <property type="match status" value="1"/>
</dbReference>
<dbReference type="InterPro" id="IPR008936">
    <property type="entry name" value="Rho_GTPase_activation_prot"/>
</dbReference>
<dbReference type="InterPro" id="IPR015422">
    <property type="entry name" value="PyrdxlP-dep_Trfase_small"/>
</dbReference>
<dbReference type="Gene3D" id="3.90.1150.10">
    <property type="entry name" value="Aspartate Aminotransferase, domain 1"/>
    <property type="match status" value="1"/>
</dbReference>
<gene>
    <name evidence="2" type="ORF">V6N11_050812</name>
</gene>
<evidence type="ECO:0000313" key="3">
    <source>
        <dbReference type="Proteomes" id="UP001396334"/>
    </source>
</evidence>
<dbReference type="Pfam" id="PF00620">
    <property type="entry name" value="RhoGAP"/>
    <property type="match status" value="1"/>
</dbReference>
<dbReference type="SUPFAM" id="SSF53383">
    <property type="entry name" value="PLP-dependent transferases"/>
    <property type="match status" value="1"/>
</dbReference>
<evidence type="ECO:0000313" key="2">
    <source>
        <dbReference type="EMBL" id="KAK9034655.1"/>
    </source>
</evidence>
<sequence>MESMGKMKTSWDLYIEEALPKLESRNMFTPLRPMNISIAGQGEGSRTKFDEDEYETFDGIQPWDRLAAQIELPETFFRRLLNGVELVSKYELEENENICSNQEMQYKKLILFAGNDFLGLSRHPTIAKATAKAAMEQGTGPRGSPLICGYTNYHMALESSLAKLKKKEACLLCTSGFGANMAVMVAIGSIVPVMCEAEGRRPTKEEKVAVFSDALNHASIVDGLKLADRLGGVELFVYKHCDMSHLDALLTNCKNKRKVVVTDSLFSMDGDIAPMGELAQLRKKHGFLWVLDDAHGTFVWGKNGGGLAEEFNCEYDVDISIGTLSKAASSLGGFVTCSKIWKQWIQSRGRSFIFSTIAPVPLAAASYASVVVAKKESWRRREIRNRMKELHALTGIPVRSQIVCVMIGDMMQAIKANHELLESGFYCVAVGPPAVAPNTARLRLTLTAVHTSEDIRRLVAIISKDFMKVGQRTENLYNTHMNTCIPLVETLQKAFFEERRKRQSGTLITAIQEVVMKKLEEKEYGIQRMGKLNWVLQEKVKLKSLCSEKKLWRDMAQTNEVMANFLRTDLEQILAHVGEECHANDVRAEATLVDAAWLAQLPSAPFIALIDQAKQGLYRYYGKKMTYVMVDLLQVAKKTAQKRKIILTDIERWQKGVASTVASQQASKPVPLILVKCADYLVLSGVTQMKIIGLNSQYLFKAEGEQLVTAYNQDFNASIREGANPIDVAALTKYYIASLPEPLTTFELYDEIKGARSSIHAMRNVLKKLPSLYYMTLEFITALLLLVSQKSVLNKMDARSLAMEMAPVIIAWDMLAGVANADDDIDRLDTYLRELVLNHRVGNSGKLNDGEDMDASSHIPLDDGMPVDFGAIEVIQCLIEQHNPIFTDANETVWR</sequence>
<dbReference type="Gene3D" id="1.10.555.10">
    <property type="entry name" value="Rho GTPase activation protein"/>
    <property type="match status" value="1"/>
</dbReference>
<dbReference type="InterPro" id="IPR015421">
    <property type="entry name" value="PyrdxlP-dep_Trfase_major"/>
</dbReference>